<dbReference type="InterPro" id="IPR036097">
    <property type="entry name" value="HisK_dim/P_sf"/>
</dbReference>
<dbReference type="Gene3D" id="3.30.565.10">
    <property type="entry name" value="Histidine kinase-like ATPase, C-terminal domain"/>
    <property type="match status" value="1"/>
</dbReference>
<dbReference type="Pfam" id="PF02518">
    <property type="entry name" value="HATPase_c"/>
    <property type="match status" value="1"/>
</dbReference>
<dbReference type="InterPro" id="IPR050428">
    <property type="entry name" value="TCS_sensor_his_kinase"/>
</dbReference>
<proteinExistence type="predicted"/>
<gene>
    <name evidence="13" type="ORF">J2W39_006179</name>
</gene>
<keyword evidence="4" id="KW-0597">Phosphoprotein</keyword>
<keyword evidence="9" id="KW-0902">Two-component regulatory system</keyword>
<dbReference type="SMART" id="SM00388">
    <property type="entry name" value="HisKA"/>
    <property type="match status" value="1"/>
</dbReference>
<dbReference type="Gene3D" id="1.10.287.130">
    <property type="match status" value="1"/>
</dbReference>
<dbReference type="EMBL" id="JAUSRV010000020">
    <property type="protein sequence ID" value="MDP9974895.1"/>
    <property type="molecule type" value="Genomic_DNA"/>
</dbReference>
<dbReference type="AlphaFoldDB" id="A0AAW8EPJ2"/>
<evidence type="ECO:0000256" key="9">
    <source>
        <dbReference type="ARBA" id="ARBA00023012"/>
    </source>
</evidence>
<evidence type="ECO:0000256" key="2">
    <source>
        <dbReference type="ARBA" id="ARBA00004141"/>
    </source>
</evidence>
<evidence type="ECO:0000256" key="11">
    <source>
        <dbReference type="SAM" id="Phobius"/>
    </source>
</evidence>
<dbReference type="PRINTS" id="PR00344">
    <property type="entry name" value="BCTRLSENSOR"/>
</dbReference>
<evidence type="ECO:0000256" key="7">
    <source>
        <dbReference type="ARBA" id="ARBA00022777"/>
    </source>
</evidence>
<feature type="transmembrane region" description="Helical" evidence="11">
    <location>
        <begin position="158"/>
        <end position="181"/>
    </location>
</feature>
<dbReference type="Proteomes" id="UP001224845">
    <property type="component" value="Unassembled WGS sequence"/>
</dbReference>
<dbReference type="EC" id="2.7.13.3" evidence="3"/>
<reference evidence="13" key="1">
    <citation type="submission" date="2023-07" db="EMBL/GenBank/DDBJ databases">
        <title>Sorghum-associated microbial communities from plants grown in Nebraska, USA.</title>
        <authorList>
            <person name="Schachtman D."/>
        </authorList>
    </citation>
    <scope>NUCLEOTIDE SEQUENCE</scope>
    <source>
        <strain evidence="13">DS3315</strain>
    </source>
</reference>
<dbReference type="GO" id="GO:0000155">
    <property type="term" value="F:phosphorelay sensor kinase activity"/>
    <property type="evidence" value="ECO:0007669"/>
    <property type="project" value="InterPro"/>
</dbReference>
<dbReference type="PANTHER" id="PTHR45436">
    <property type="entry name" value="SENSOR HISTIDINE KINASE YKOH"/>
    <property type="match status" value="1"/>
</dbReference>
<evidence type="ECO:0000256" key="8">
    <source>
        <dbReference type="ARBA" id="ARBA00022989"/>
    </source>
</evidence>
<dbReference type="RefSeq" id="WP_307596927.1">
    <property type="nucleotide sequence ID" value="NZ_JAUSRV010000020.1"/>
</dbReference>
<dbReference type="PANTHER" id="PTHR45436:SF15">
    <property type="entry name" value="SENSOR HISTIDINE KINASE CUSS"/>
    <property type="match status" value="1"/>
</dbReference>
<keyword evidence="10 11" id="KW-0472">Membrane</keyword>
<comment type="catalytic activity">
    <reaction evidence="1">
        <text>ATP + protein L-histidine = ADP + protein N-phospho-L-histidine.</text>
        <dbReference type="EC" id="2.7.13.3"/>
    </reaction>
</comment>
<protein>
    <recommendedName>
        <fullName evidence="3">histidine kinase</fullName>
        <ecNumber evidence="3">2.7.13.3</ecNumber>
    </recommendedName>
</protein>
<dbReference type="PROSITE" id="PS50109">
    <property type="entry name" value="HIS_KIN"/>
    <property type="match status" value="1"/>
</dbReference>
<dbReference type="InterPro" id="IPR005467">
    <property type="entry name" value="His_kinase_dom"/>
</dbReference>
<dbReference type="SUPFAM" id="SSF47384">
    <property type="entry name" value="Homodimeric domain of signal transducing histidine kinase"/>
    <property type="match status" value="1"/>
</dbReference>
<dbReference type="SMART" id="SM00387">
    <property type="entry name" value="HATPase_c"/>
    <property type="match status" value="1"/>
</dbReference>
<evidence type="ECO:0000256" key="5">
    <source>
        <dbReference type="ARBA" id="ARBA00022679"/>
    </source>
</evidence>
<dbReference type="InterPro" id="IPR036890">
    <property type="entry name" value="HATPase_C_sf"/>
</dbReference>
<feature type="domain" description="Histidine kinase" evidence="12">
    <location>
        <begin position="248"/>
        <end position="448"/>
    </location>
</feature>
<evidence type="ECO:0000313" key="13">
    <source>
        <dbReference type="EMBL" id="MDP9974895.1"/>
    </source>
</evidence>
<comment type="caution">
    <text evidence="13">The sequence shown here is derived from an EMBL/GenBank/DDBJ whole genome shotgun (WGS) entry which is preliminary data.</text>
</comment>
<evidence type="ECO:0000256" key="1">
    <source>
        <dbReference type="ARBA" id="ARBA00000085"/>
    </source>
</evidence>
<feature type="transmembrane region" description="Helical" evidence="11">
    <location>
        <begin position="12"/>
        <end position="36"/>
    </location>
</feature>
<evidence type="ECO:0000256" key="10">
    <source>
        <dbReference type="ARBA" id="ARBA00023136"/>
    </source>
</evidence>
<keyword evidence="5" id="KW-0808">Transferase</keyword>
<keyword evidence="8 11" id="KW-1133">Transmembrane helix</keyword>
<evidence type="ECO:0000313" key="14">
    <source>
        <dbReference type="Proteomes" id="UP001224845"/>
    </source>
</evidence>
<dbReference type="InterPro" id="IPR003661">
    <property type="entry name" value="HisK_dim/P_dom"/>
</dbReference>
<dbReference type="InterPro" id="IPR003594">
    <property type="entry name" value="HATPase_dom"/>
</dbReference>
<comment type="subcellular location">
    <subcellularLocation>
        <location evidence="2">Membrane</location>
        <topology evidence="2">Multi-pass membrane protein</topology>
    </subcellularLocation>
</comment>
<dbReference type="GO" id="GO:0005886">
    <property type="term" value="C:plasma membrane"/>
    <property type="evidence" value="ECO:0007669"/>
    <property type="project" value="TreeGrafter"/>
</dbReference>
<evidence type="ECO:0000256" key="3">
    <source>
        <dbReference type="ARBA" id="ARBA00012438"/>
    </source>
</evidence>
<sequence>MKPRSLRWRLVGNLVLLQVVASLLALLGVIAIFGAVGRLVDEGGERTAQIIGRSIRHTADGKLVLGTTSEMQRLVGAAPNLWFAVRNSQGYELRHGDVPPRYVELLRVLDGEERSALDLAETVGRPVARFERIDTDGGAVNVIVQAGAPLSLVDKFKWIATAYLVLVAPTMLVTALVVLVATPFVIRRGLAGTVATAAKAEHIDIDRLETRLPMTEVASEIQPLVVAVNRAFDRLDEGYKRHERFLADAAHELRTPIATLRIQIESLPHETRDKARLVRSTTRLATLAEQLLDLQRLTRAPVSNDRVDLRLLCERVVGDLAPLVIMNGCSIAVDAPDAVRVRADVTSIERAVANLIQNAIEHGGEGCEIRVGVYPPATIEVSDSGPGIPEDQRGRIVEPFYRLRARGSGAGLGLHLVSEVARIHQGRLEIGSSDLGGVSMRLELGELGT</sequence>
<evidence type="ECO:0000256" key="4">
    <source>
        <dbReference type="ARBA" id="ARBA00022553"/>
    </source>
</evidence>
<organism evidence="13 14">
    <name type="scientific">Variovorax paradoxus</name>
    <dbReference type="NCBI Taxonomy" id="34073"/>
    <lineage>
        <taxon>Bacteria</taxon>
        <taxon>Pseudomonadati</taxon>
        <taxon>Pseudomonadota</taxon>
        <taxon>Betaproteobacteria</taxon>
        <taxon>Burkholderiales</taxon>
        <taxon>Comamonadaceae</taxon>
        <taxon>Variovorax</taxon>
    </lineage>
</organism>
<name>A0AAW8EPJ2_VARPD</name>
<dbReference type="InterPro" id="IPR004358">
    <property type="entry name" value="Sig_transdc_His_kin-like_C"/>
</dbReference>
<accession>A0AAW8EPJ2</accession>
<keyword evidence="7 13" id="KW-0418">Kinase</keyword>
<evidence type="ECO:0000259" key="12">
    <source>
        <dbReference type="PROSITE" id="PS50109"/>
    </source>
</evidence>
<dbReference type="CDD" id="cd00075">
    <property type="entry name" value="HATPase"/>
    <property type="match status" value="1"/>
</dbReference>
<dbReference type="CDD" id="cd00082">
    <property type="entry name" value="HisKA"/>
    <property type="match status" value="1"/>
</dbReference>
<dbReference type="Pfam" id="PF00512">
    <property type="entry name" value="HisKA"/>
    <property type="match status" value="1"/>
</dbReference>
<dbReference type="SUPFAM" id="SSF55874">
    <property type="entry name" value="ATPase domain of HSP90 chaperone/DNA topoisomerase II/histidine kinase"/>
    <property type="match status" value="1"/>
</dbReference>
<keyword evidence="6 11" id="KW-0812">Transmembrane</keyword>
<evidence type="ECO:0000256" key="6">
    <source>
        <dbReference type="ARBA" id="ARBA00022692"/>
    </source>
</evidence>